<evidence type="ECO:0000313" key="6">
    <source>
        <dbReference type="Proteomes" id="UP001418222"/>
    </source>
</evidence>
<comment type="function">
    <text evidence="4">Dirigent proteins impart stereoselectivity on the phenoxy radical-coupling reaction, yielding optically active lignans from two molecules of coniferyl alcohol in the biosynthesis of lignans, flavonolignans, and alkaloids and thus plays a central role in plant secondary metabolism.</text>
</comment>
<reference evidence="5 6" key="1">
    <citation type="journal article" date="2022" name="Nat. Plants">
        <title>Genomes of leafy and leafless Platanthera orchids illuminate the evolution of mycoheterotrophy.</title>
        <authorList>
            <person name="Li M.H."/>
            <person name="Liu K.W."/>
            <person name="Li Z."/>
            <person name="Lu H.C."/>
            <person name="Ye Q.L."/>
            <person name="Zhang D."/>
            <person name="Wang J.Y."/>
            <person name="Li Y.F."/>
            <person name="Zhong Z.M."/>
            <person name="Liu X."/>
            <person name="Yu X."/>
            <person name="Liu D.K."/>
            <person name="Tu X.D."/>
            <person name="Liu B."/>
            <person name="Hao Y."/>
            <person name="Liao X.Y."/>
            <person name="Jiang Y.T."/>
            <person name="Sun W.H."/>
            <person name="Chen J."/>
            <person name="Chen Y.Q."/>
            <person name="Ai Y."/>
            <person name="Zhai J.W."/>
            <person name="Wu S.S."/>
            <person name="Zhou Z."/>
            <person name="Hsiao Y.Y."/>
            <person name="Wu W.L."/>
            <person name="Chen Y.Y."/>
            <person name="Lin Y.F."/>
            <person name="Hsu J.L."/>
            <person name="Li C.Y."/>
            <person name="Wang Z.W."/>
            <person name="Zhao X."/>
            <person name="Zhong W.Y."/>
            <person name="Ma X.K."/>
            <person name="Ma L."/>
            <person name="Huang J."/>
            <person name="Chen G.Z."/>
            <person name="Huang M.Z."/>
            <person name="Huang L."/>
            <person name="Peng D.H."/>
            <person name="Luo Y.B."/>
            <person name="Zou S.Q."/>
            <person name="Chen S.P."/>
            <person name="Lan S."/>
            <person name="Tsai W.C."/>
            <person name="Van de Peer Y."/>
            <person name="Liu Z.J."/>
        </authorList>
    </citation>
    <scope>NUCLEOTIDE SEQUENCE [LARGE SCALE GENOMIC DNA]</scope>
    <source>
        <strain evidence="5">Lor287</strain>
    </source>
</reference>
<dbReference type="EMBL" id="JBBWWQ010000003">
    <property type="protein sequence ID" value="KAK8951351.1"/>
    <property type="molecule type" value="Genomic_DNA"/>
</dbReference>
<comment type="subcellular location">
    <subcellularLocation>
        <location evidence="4">Secreted</location>
        <location evidence="4">Extracellular space</location>
        <location evidence="4">Apoplast</location>
    </subcellularLocation>
</comment>
<keyword evidence="6" id="KW-1185">Reference proteome</keyword>
<dbReference type="PANTHER" id="PTHR21495">
    <property type="entry name" value="NUCLEOPORIN-RELATED"/>
    <property type="match status" value="1"/>
</dbReference>
<proteinExistence type="inferred from homology"/>
<dbReference type="Proteomes" id="UP001418222">
    <property type="component" value="Unassembled WGS sequence"/>
</dbReference>
<comment type="subunit">
    <text evidence="2 4">Homodimer.</text>
</comment>
<organism evidence="5 6">
    <name type="scientific">Platanthera zijinensis</name>
    <dbReference type="NCBI Taxonomy" id="2320716"/>
    <lineage>
        <taxon>Eukaryota</taxon>
        <taxon>Viridiplantae</taxon>
        <taxon>Streptophyta</taxon>
        <taxon>Embryophyta</taxon>
        <taxon>Tracheophyta</taxon>
        <taxon>Spermatophyta</taxon>
        <taxon>Magnoliopsida</taxon>
        <taxon>Liliopsida</taxon>
        <taxon>Asparagales</taxon>
        <taxon>Orchidaceae</taxon>
        <taxon>Orchidoideae</taxon>
        <taxon>Orchideae</taxon>
        <taxon>Orchidinae</taxon>
        <taxon>Platanthera</taxon>
    </lineage>
</organism>
<evidence type="ECO:0000256" key="3">
    <source>
        <dbReference type="ARBA" id="ARBA00022525"/>
    </source>
</evidence>
<sequence length="185" mass="20006">MAIFKALLLLLSVTAISTAIPTPAHDSYVEKKMGSEKYTHLHLYVHIAFSGSNATAAKVVQGPTNKSLGFGDMIVVDNPITEGPDLSSKLIGREQGYTITVSRDPDLSKTINLLTINLAFIAGKHKNSTLTIMGRDPVFNVVRELSVVGGTGAFRLARGYSIWTSISFNLTGNSIIEGDIHVFHY</sequence>
<evidence type="ECO:0000256" key="2">
    <source>
        <dbReference type="ARBA" id="ARBA00011738"/>
    </source>
</evidence>
<evidence type="ECO:0000256" key="4">
    <source>
        <dbReference type="RuleBase" id="RU363099"/>
    </source>
</evidence>
<accession>A0AAP0BW49</accession>
<evidence type="ECO:0000313" key="5">
    <source>
        <dbReference type="EMBL" id="KAK8951351.1"/>
    </source>
</evidence>
<dbReference type="GO" id="GO:0009699">
    <property type="term" value="P:phenylpropanoid biosynthetic process"/>
    <property type="evidence" value="ECO:0007669"/>
    <property type="project" value="UniProtKB-ARBA"/>
</dbReference>
<dbReference type="AlphaFoldDB" id="A0AAP0BW49"/>
<dbReference type="Pfam" id="PF03018">
    <property type="entry name" value="Dirigent"/>
    <property type="match status" value="1"/>
</dbReference>
<evidence type="ECO:0000256" key="1">
    <source>
        <dbReference type="ARBA" id="ARBA00010746"/>
    </source>
</evidence>
<keyword evidence="4" id="KW-0052">Apoplast</keyword>
<name>A0AAP0BW49_9ASPA</name>
<dbReference type="Gene3D" id="2.40.480.10">
    <property type="entry name" value="Allene oxide cyclase-like"/>
    <property type="match status" value="1"/>
</dbReference>
<comment type="caution">
    <text evidence="5">The sequence shown here is derived from an EMBL/GenBank/DDBJ whole genome shotgun (WGS) entry which is preliminary data.</text>
</comment>
<feature type="chain" id="PRO_5042667487" description="Dirigent protein" evidence="4">
    <location>
        <begin position="20"/>
        <end position="185"/>
    </location>
</feature>
<dbReference type="GO" id="GO:0048046">
    <property type="term" value="C:apoplast"/>
    <property type="evidence" value="ECO:0007669"/>
    <property type="project" value="UniProtKB-SubCell"/>
</dbReference>
<dbReference type="InterPro" id="IPR044859">
    <property type="entry name" value="Allene_oxi_cyc_Dirigent"/>
</dbReference>
<gene>
    <name evidence="5" type="primary">PI206</name>
    <name evidence="5" type="ORF">KSP39_PZI004542</name>
</gene>
<keyword evidence="4" id="KW-0732">Signal</keyword>
<feature type="signal peptide" evidence="4">
    <location>
        <begin position="1"/>
        <end position="19"/>
    </location>
</feature>
<protein>
    <recommendedName>
        <fullName evidence="4">Dirigent protein</fullName>
    </recommendedName>
</protein>
<comment type="similarity">
    <text evidence="1 4">Belongs to the plant dirigent protein family.</text>
</comment>
<dbReference type="InterPro" id="IPR004265">
    <property type="entry name" value="Dirigent"/>
</dbReference>
<keyword evidence="3 4" id="KW-0964">Secreted</keyword>